<gene>
    <name evidence="3" type="ORF">SEMRO_341_G121340.1</name>
</gene>
<dbReference type="InterPro" id="IPR001623">
    <property type="entry name" value="DnaJ_domain"/>
</dbReference>
<dbReference type="PANTHER" id="PTHR44157">
    <property type="entry name" value="DNAJ HOMOLOG SUBFAMILY C MEMBER 11"/>
    <property type="match status" value="1"/>
</dbReference>
<comment type="caution">
    <text evidence="3">The sequence shown here is derived from an EMBL/GenBank/DDBJ whole genome shotgun (WGS) entry which is preliminary data.</text>
</comment>
<evidence type="ECO:0000256" key="1">
    <source>
        <dbReference type="SAM" id="MobiDB-lite"/>
    </source>
</evidence>
<feature type="domain" description="J" evidence="2">
    <location>
        <begin position="12"/>
        <end position="82"/>
    </location>
</feature>
<reference evidence="3" key="1">
    <citation type="submission" date="2020-06" db="EMBL/GenBank/DDBJ databases">
        <authorList>
            <consortium name="Plant Systems Biology data submission"/>
        </authorList>
    </citation>
    <scope>NUCLEOTIDE SEQUENCE</scope>
    <source>
        <strain evidence="3">D6</strain>
    </source>
</reference>
<dbReference type="Proteomes" id="UP001153069">
    <property type="component" value="Unassembled WGS sequence"/>
</dbReference>
<accession>A0A9N8DW69</accession>
<dbReference type="SUPFAM" id="SSF46565">
    <property type="entry name" value="Chaperone J-domain"/>
    <property type="match status" value="1"/>
</dbReference>
<organism evidence="3 4">
    <name type="scientific">Seminavis robusta</name>
    <dbReference type="NCBI Taxonomy" id="568900"/>
    <lineage>
        <taxon>Eukaryota</taxon>
        <taxon>Sar</taxon>
        <taxon>Stramenopiles</taxon>
        <taxon>Ochrophyta</taxon>
        <taxon>Bacillariophyta</taxon>
        <taxon>Bacillariophyceae</taxon>
        <taxon>Bacillariophycidae</taxon>
        <taxon>Naviculales</taxon>
        <taxon>Naviculaceae</taxon>
        <taxon>Seminavis</taxon>
    </lineage>
</organism>
<evidence type="ECO:0000313" key="4">
    <source>
        <dbReference type="Proteomes" id="UP001153069"/>
    </source>
</evidence>
<dbReference type="PRINTS" id="PR00625">
    <property type="entry name" value="JDOMAIN"/>
</dbReference>
<dbReference type="GO" id="GO:0005739">
    <property type="term" value="C:mitochondrion"/>
    <property type="evidence" value="ECO:0007669"/>
    <property type="project" value="GOC"/>
</dbReference>
<evidence type="ECO:0000313" key="3">
    <source>
        <dbReference type="EMBL" id="CAB9508274.1"/>
    </source>
</evidence>
<dbReference type="EMBL" id="CAICTM010000340">
    <property type="protein sequence ID" value="CAB9508274.1"/>
    <property type="molecule type" value="Genomic_DNA"/>
</dbReference>
<feature type="region of interest" description="Disordered" evidence="1">
    <location>
        <begin position="370"/>
        <end position="391"/>
    </location>
</feature>
<proteinExistence type="predicted"/>
<dbReference type="PROSITE" id="PS50076">
    <property type="entry name" value="DNAJ_2"/>
    <property type="match status" value="1"/>
</dbReference>
<name>A0A9N8DW69_9STRA</name>
<dbReference type="Gene3D" id="1.10.287.110">
    <property type="entry name" value="DnaJ domain"/>
    <property type="match status" value="1"/>
</dbReference>
<dbReference type="OrthoDB" id="48806at2759"/>
<feature type="region of interest" description="Disordered" evidence="1">
    <location>
        <begin position="201"/>
        <end position="220"/>
    </location>
</feature>
<evidence type="ECO:0000259" key="2">
    <source>
        <dbReference type="PROSITE" id="PS50076"/>
    </source>
</evidence>
<sequence>MQHLEGLEDSPDWYSLLNIANSASQDEIQKAYKTLSKTFHPDRLRAHNAAESEEAQETFVAVKTAYEILGDPVYRFAYDHYGHEGVRYLATCQQVKDGRQSTQQNTLALDLNLYSKLQGLLQKSSSDVQMQLAIQLMKQAMERYKQQLKVIKERLQDSIFSVETTLEFPCEYHSRAAVVAEGEGSLPYLEMEEARIEFSVKTTNQKPRQPNGAQPPQGRVYSTTLGAKTTWTASGKSRAEVSVEGNYKPMPSSKTSIDWEVSTPVTKVPNIHTRPVKLQLSSTHEFLGGTYANFGIRGSNVSRGAWEYFAVTHRRLIIGNNNNNNSNSSAATTPMSLPSISASCAGGMKAFSGQILYGFLTLTTVVPPQRQQQQTQEQHNSNETTTTSFWSPSTWTCSTPVLSVRAGYHPFPLFASLKCEEFGKPWASLNASWSWNFMEDFSKIKVLLSADLWGSFEDNDTTTIRTGIKHDLYSGWTWLWEWEEMDWTFKMPISLSLSKNASWMAVAMGLETTPSDAWHNALGTLLACCIVSKVAETIMDDWAPQQQRDKRKSFNAKSRDATFSEPNRKHVLDHSPSEEGFRLLMTRIAEKKRGSEGLVIQSAKLVTSAVTPSPVVDGMEAAQGKPTPSKDAKDLTQVLQFWVKDGKVSLPCLASQTSSTQNFYGVGGVDRTLGESGSDSTFYSLAVSLISHVSEVCFEQVATVVNTLDPAGRRRVSETSNTKGLDYPYDLLVRYQYRGNIYETCFEGHEEIELPNPQALLLGPASTVA</sequence>
<dbReference type="InterPro" id="IPR052243">
    <property type="entry name" value="Mito_inner_membrane_organizer"/>
</dbReference>
<dbReference type="SMART" id="SM00271">
    <property type="entry name" value="DnaJ"/>
    <property type="match status" value="1"/>
</dbReference>
<keyword evidence="4" id="KW-1185">Reference proteome</keyword>
<dbReference type="CDD" id="cd06257">
    <property type="entry name" value="DnaJ"/>
    <property type="match status" value="1"/>
</dbReference>
<dbReference type="Pfam" id="PF00226">
    <property type="entry name" value="DnaJ"/>
    <property type="match status" value="1"/>
</dbReference>
<dbReference type="InterPro" id="IPR036869">
    <property type="entry name" value="J_dom_sf"/>
</dbReference>
<protein>
    <submittedName>
        <fullName evidence="3">Protein DnaJ</fullName>
    </submittedName>
</protein>
<dbReference type="GO" id="GO:0042407">
    <property type="term" value="P:cristae formation"/>
    <property type="evidence" value="ECO:0007669"/>
    <property type="project" value="TreeGrafter"/>
</dbReference>
<dbReference type="AlphaFoldDB" id="A0A9N8DW69"/>
<dbReference type="PANTHER" id="PTHR44157:SF1">
    <property type="entry name" value="DNAJ HOMOLOG SUBFAMILY C MEMBER 11"/>
    <property type="match status" value="1"/>
</dbReference>